<evidence type="ECO:0000313" key="2">
    <source>
        <dbReference type="Proteomes" id="UP000193144"/>
    </source>
</evidence>
<protein>
    <submittedName>
        <fullName evidence="1">Uncharacterized protein</fullName>
    </submittedName>
</protein>
<evidence type="ECO:0000313" key="1">
    <source>
        <dbReference type="EMBL" id="ORY14575.1"/>
    </source>
</evidence>
<organism evidence="1 2">
    <name type="scientific">Clohesyomyces aquaticus</name>
    <dbReference type="NCBI Taxonomy" id="1231657"/>
    <lineage>
        <taxon>Eukaryota</taxon>
        <taxon>Fungi</taxon>
        <taxon>Dikarya</taxon>
        <taxon>Ascomycota</taxon>
        <taxon>Pezizomycotina</taxon>
        <taxon>Dothideomycetes</taxon>
        <taxon>Pleosporomycetidae</taxon>
        <taxon>Pleosporales</taxon>
        <taxon>Lindgomycetaceae</taxon>
        <taxon>Clohesyomyces</taxon>
    </lineage>
</organism>
<gene>
    <name evidence="1" type="ORF">BCR34DRAFT_662612</name>
</gene>
<dbReference type="Proteomes" id="UP000193144">
    <property type="component" value="Unassembled WGS sequence"/>
</dbReference>
<keyword evidence="2" id="KW-1185">Reference proteome</keyword>
<comment type="caution">
    <text evidence="1">The sequence shown here is derived from an EMBL/GenBank/DDBJ whole genome shotgun (WGS) entry which is preliminary data.</text>
</comment>
<sequence>MNAQTQLLQDLNSALPHETSKIGNIIDELGQLTSSTNSRPYVTSNRYEIAQKTEHMVARIAREEIRRAMRLVLDKLSESQERCESLSETLSNIMEDVASRLWDSSSECAQRCRVMKRLAVAEATMMARMSPRWRNRSISGFPFGPISFLARFQF</sequence>
<reference evidence="1 2" key="1">
    <citation type="submission" date="2016-07" db="EMBL/GenBank/DDBJ databases">
        <title>Pervasive Adenine N6-methylation of Active Genes in Fungi.</title>
        <authorList>
            <consortium name="DOE Joint Genome Institute"/>
            <person name="Mondo S.J."/>
            <person name="Dannebaum R.O."/>
            <person name="Kuo R.C."/>
            <person name="Labutti K."/>
            <person name="Haridas S."/>
            <person name="Kuo A."/>
            <person name="Salamov A."/>
            <person name="Ahrendt S.R."/>
            <person name="Lipzen A."/>
            <person name="Sullivan W."/>
            <person name="Andreopoulos W.B."/>
            <person name="Clum A."/>
            <person name="Lindquist E."/>
            <person name="Daum C."/>
            <person name="Ramamoorthy G.K."/>
            <person name="Gryganskyi A."/>
            <person name="Culley D."/>
            <person name="Magnuson J.K."/>
            <person name="James T.Y."/>
            <person name="O'Malley M.A."/>
            <person name="Stajich J.E."/>
            <person name="Spatafora J.W."/>
            <person name="Visel A."/>
            <person name="Grigoriev I.V."/>
        </authorList>
    </citation>
    <scope>NUCLEOTIDE SEQUENCE [LARGE SCALE GENOMIC DNA]</scope>
    <source>
        <strain evidence="1 2">CBS 115471</strain>
    </source>
</reference>
<dbReference type="AlphaFoldDB" id="A0A1Y1ZXR9"/>
<accession>A0A1Y1ZXR9</accession>
<name>A0A1Y1ZXR9_9PLEO</name>
<dbReference type="EMBL" id="MCFA01000032">
    <property type="protein sequence ID" value="ORY14575.1"/>
    <property type="molecule type" value="Genomic_DNA"/>
</dbReference>
<proteinExistence type="predicted"/>